<proteinExistence type="predicted"/>
<keyword evidence="1" id="KW-1133">Transmembrane helix</keyword>
<keyword evidence="2" id="KW-0449">Lipoprotein</keyword>
<feature type="transmembrane region" description="Helical" evidence="1">
    <location>
        <begin position="50"/>
        <end position="75"/>
    </location>
</feature>
<dbReference type="EMBL" id="OP031061">
    <property type="protein sequence ID" value="UVN06073.1"/>
    <property type="molecule type" value="Genomic_DNA"/>
</dbReference>
<accession>A0ABY5T4J1</accession>
<name>A0ABY5T4J1_9VIRU</name>
<keyword evidence="1" id="KW-0472">Membrane</keyword>
<protein>
    <submittedName>
        <fullName evidence="2">Periplasmic lipoprotein</fullName>
    </submittedName>
</protein>
<sequence>MIMKWFLESNRPKHFIYAIPSAFLLTILFAAGLAVGMEFKDKQYGGKWDWLDLIATIMGGIIGQLLQLLVIYIILKGGEFM</sequence>
<organism evidence="2 3">
    <name type="scientific">Bacteriophage sp</name>
    <dbReference type="NCBI Taxonomy" id="38018"/>
    <lineage>
        <taxon>Viruses</taxon>
    </lineage>
</organism>
<keyword evidence="3" id="KW-1185">Reference proteome</keyword>
<evidence type="ECO:0000256" key="1">
    <source>
        <dbReference type="SAM" id="Phobius"/>
    </source>
</evidence>
<reference evidence="2" key="1">
    <citation type="submission" date="2022-07" db="EMBL/GenBank/DDBJ databases">
        <authorList>
            <person name="Nishijima S."/>
        </authorList>
    </citation>
    <scope>NUCLEOTIDE SEQUENCE</scope>
    <source>
        <strain evidence="2">1827_77749</strain>
    </source>
</reference>
<evidence type="ECO:0000313" key="2">
    <source>
        <dbReference type="EMBL" id="UVN06073.1"/>
    </source>
</evidence>
<keyword evidence="1" id="KW-0812">Transmembrane</keyword>
<dbReference type="Proteomes" id="UP001160508">
    <property type="component" value="Segment"/>
</dbReference>
<evidence type="ECO:0000313" key="3">
    <source>
        <dbReference type="Proteomes" id="UP001160508"/>
    </source>
</evidence>